<evidence type="ECO:0000313" key="2">
    <source>
        <dbReference type="Proteomes" id="UP000048926"/>
    </source>
</evidence>
<sequence>MMSVLATIDIQGTFKEVDSFEALAAFLRQSAARVNFDGTLRLTVEDEGGTEYRELICDENDYMEVVKSSFESKDVSGIYAEIQIDGEGHYFLFLLPSAGVFSIGVEGGRKTVGESCTDISWYLQKIGLPIKKMFPGVYALKCQDLY</sequence>
<dbReference type="Proteomes" id="UP000048926">
    <property type="component" value="Unassembled WGS sequence"/>
</dbReference>
<protein>
    <submittedName>
        <fullName evidence="1">Uncharacterized protein</fullName>
    </submittedName>
</protein>
<dbReference type="EMBL" id="CXST01000002">
    <property type="protein sequence ID" value="CTQ45533.1"/>
    <property type="molecule type" value="Genomic_DNA"/>
</dbReference>
<proteinExistence type="predicted"/>
<gene>
    <name evidence="1" type="ORF">LAL4801_03987</name>
</gene>
<dbReference type="OrthoDB" id="2601807at2"/>
<reference evidence="2" key="1">
    <citation type="submission" date="2015-07" db="EMBL/GenBank/DDBJ databases">
        <authorList>
            <person name="Rodrigo-Torres Lidia"/>
            <person name="Arahal R.David."/>
        </authorList>
    </citation>
    <scope>NUCLEOTIDE SEQUENCE [LARGE SCALE GENOMIC DNA]</scope>
    <source>
        <strain evidence="2">CECT 4801</strain>
    </source>
</reference>
<dbReference type="RefSeq" id="WP_055658608.1">
    <property type="nucleotide sequence ID" value="NZ_CXST01000002.1"/>
</dbReference>
<accession>A0A0M6Y7M3</accession>
<name>A0A0M6Y7M3_9HYPH</name>
<keyword evidence="2" id="KW-1185">Reference proteome</keyword>
<dbReference type="AlphaFoldDB" id="A0A0M6Y7M3"/>
<evidence type="ECO:0000313" key="1">
    <source>
        <dbReference type="EMBL" id="CTQ45533.1"/>
    </source>
</evidence>
<organism evidence="1 2">
    <name type="scientific">Roseibium aggregatum</name>
    <dbReference type="NCBI Taxonomy" id="187304"/>
    <lineage>
        <taxon>Bacteria</taxon>
        <taxon>Pseudomonadati</taxon>
        <taxon>Pseudomonadota</taxon>
        <taxon>Alphaproteobacteria</taxon>
        <taxon>Hyphomicrobiales</taxon>
        <taxon>Stappiaceae</taxon>
        <taxon>Roseibium</taxon>
    </lineage>
</organism>